<feature type="domain" description="C2H2-type" evidence="7">
    <location>
        <begin position="377"/>
        <end position="404"/>
    </location>
</feature>
<evidence type="ECO:0000256" key="6">
    <source>
        <dbReference type="SAM" id="MobiDB-lite"/>
    </source>
</evidence>
<gene>
    <name evidence="8" type="ORF">pipiens_009433</name>
</gene>
<feature type="domain" description="C2H2-type" evidence="7">
    <location>
        <begin position="475"/>
        <end position="502"/>
    </location>
</feature>
<feature type="domain" description="C2H2-type" evidence="7">
    <location>
        <begin position="562"/>
        <end position="592"/>
    </location>
</feature>
<feature type="compositionally biased region" description="Polar residues" evidence="6">
    <location>
        <begin position="619"/>
        <end position="629"/>
    </location>
</feature>
<dbReference type="SUPFAM" id="SSF57667">
    <property type="entry name" value="beta-beta-alpha zinc fingers"/>
    <property type="match status" value="3"/>
</dbReference>
<dbReference type="PANTHER" id="PTHR19818:SF139">
    <property type="entry name" value="PAIR-RULE PROTEIN ODD-PAIRED"/>
    <property type="match status" value="1"/>
</dbReference>
<keyword evidence="2" id="KW-0677">Repeat</keyword>
<sequence>MQHNSQAHLFQIQVKSLIKTLKCLQSDDKYQALLFLISAIKLYVKFLYNDNQQERIYKPSILKELSNIQNVIIANLLKCRSAAGASSSSSAVACELRTSVRNNLAGASGSDGILLFRHGGSRPLRSLSAYDLKGKLLRGGLFDGIPLSGAVNIKPRNRLGTITCFGSVQLNRSLVRLIASRNFKLLFNMFEQNVFPTWKIFKENRPGGGGRSRTRPSMPAICYSGGSSHSPPAAYIKKEDFDFDAPYSLAVDDPCFEELKDDMDLELLKDEDDDDDDDDDSISNEIYSEESSTNNTLMLSSDTNTLDTNDSNLVSGERSKEQVYQCLLCDKSYRKRKSLVIHFSHHPGFCPDCGKQRGATSLEIIEHNKIHHKNRPHICEHCGETFSRNQQYQVHVQGHFINKMKMQEQNSKKTYKYSCRSCGIVFNNQKYLEKHVQKTGHQAEGVICETCGAVFSSNIKLHQHVARTHKNEKRFTCEHCSKVFNQKANLDRHLLLHTNISEKATRASSCSASYLSMASLREHIKVAHIGDEKFECNICHKLFAAKRSLKRHKLCHSEERPFPCTVENCKEAYKNQSHLVRHMKTAHHIETPPKRIQKVIKSISEQSTDFVPLDPIGTGDSSASKSNPINKKPVIGGSDKSIGDSSTNFSDNMSAFNYDYVDPVPAAAPVTAIVDQGQQRLQMLGPAGPRMGVHSSATAGFSDHSATTAMRLRSAKAQAITSNGRISNSVGYMDNAHSKGGFMAGAQAGGGGLPGMRVFPDPNLICERCDVKPTNLNSQQLQVHIQDHFSAKDGKEPTGKKLQRLHCKTCNRGVRHRRPPARSSHPENEPPHRLPYAQCHKNETWYACEQCSKVFILKHEYDKHQLVHRNRHGQVRHL</sequence>
<keyword evidence="3 5" id="KW-0863">Zinc-finger</keyword>
<keyword evidence="9" id="KW-1185">Reference proteome</keyword>
<dbReference type="InterPro" id="IPR013087">
    <property type="entry name" value="Znf_C2H2_type"/>
</dbReference>
<feature type="region of interest" description="Disordered" evidence="6">
    <location>
        <begin position="611"/>
        <end position="643"/>
    </location>
</feature>
<evidence type="ECO:0000259" key="7">
    <source>
        <dbReference type="PROSITE" id="PS50157"/>
    </source>
</evidence>
<feature type="compositionally biased region" description="Polar residues" evidence="6">
    <location>
        <begin position="297"/>
        <end position="314"/>
    </location>
</feature>
<keyword evidence="4" id="KW-0862">Zinc</keyword>
<dbReference type="GO" id="GO:0045944">
    <property type="term" value="P:positive regulation of transcription by RNA polymerase II"/>
    <property type="evidence" value="ECO:0007669"/>
    <property type="project" value="UniProtKB-ARBA"/>
</dbReference>
<evidence type="ECO:0000256" key="3">
    <source>
        <dbReference type="ARBA" id="ARBA00022771"/>
    </source>
</evidence>
<name>A0ABD1DDS8_CULPP</name>
<feature type="region of interest" description="Disordered" evidence="6">
    <location>
        <begin position="269"/>
        <end position="316"/>
    </location>
</feature>
<proteinExistence type="predicted"/>
<dbReference type="InterPro" id="IPR036236">
    <property type="entry name" value="Znf_C2H2_sf"/>
</dbReference>
<dbReference type="Pfam" id="PF00096">
    <property type="entry name" value="zf-C2H2"/>
    <property type="match status" value="4"/>
</dbReference>
<feature type="region of interest" description="Disordered" evidence="6">
    <location>
        <begin position="811"/>
        <end position="835"/>
    </location>
</feature>
<evidence type="ECO:0000313" key="9">
    <source>
        <dbReference type="Proteomes" id="UP001562425"/>
    </source>
</evidence>
<dbReference type="PROSITE" id="PS50157">
    <property type="entry name" value="ZINC_FINGER_C2H2_2"/>
    <property type="match status" value="8"/>
</dbReference>
<dbReference type="GO" id="GO:0000976">
    <property type="term" value="F:transcription cis-regulatory region binding"/>
    <property type="evidence" value="ECO:0007669"/>
    <property type="project" value="UniProtKB-ARBA"/>
</dbReference>
<feature type="domain" description="C2H2-type" evidence="7">
    <location>
        <begin position="534"/>
        <end position="561"/>
    </location>
</feature>
<accession>A0ABD1DDS8</accession>
<feature type="compositionally biased region" description="Basic residues" evidence="6">
    <location>
        <begin position="811"/>
        <end position="820"/>
    </location>
</feature>
<evidence type="ECO:0000256" key="2">
    <source>
        <dbReference type="ARBA" id="ARBA00022737"/>
    </source>
</evidence>
<dbReference type="Proteomes" id="UP001562425">
    <property type="component" value="Unassembled WGS sequence"/>
</dbReference>
<keyword evidence="1" id="KW-0479">Metal-binding</keyword>
<feature type="compositionally biased region" description="Acidic residues" evidence="6">
    <location>
        <begin position="269"/>
        <end position="282"/>
    </location>
</feature>
<feature type="domain" description="C2H2-type" evidence="7">
    <location>
        <begin position="417"/>
        <end position="446"/>
    </location>
</feature>
<dbReference type="PANTHER" id="PTHR19818">
    <property type="entry name" value="ZINC FINGER PROTEIN ZIC AND GLI"/>
    <property type="match status" value="1"/>
</dbReference>
<evidence type="ECO:0000256" key="5">
    <source>
        <dbReference type="PROSITE-ProRule" id="PRU00042"/>
    </source>
</evidence>
<dbReference type="GO" id="GO:0005634">
    <property type="term" value="C:nucleus"/>
    <property type="evidence" value="ECO:0007669"/>
    <property type="project" value="UniProtKB-ARBA"/>
</dbReference>
<dbReference type="GO" id="GO:0000981">
    <property type="term" value="F:DNA-binding transcription factor activity, RNA polymerase II-specific"/>
    <property type="evidence" value="ECO:0007669"/>
    <property type="project" value="UniProtKB-ARBA"/>
</dbReference>
<evidence type="ECO:0000313" key="8">
    <source>
        <dbReference type="EMBL" id="KAL1397840.1"/>
    </source>
</evidence>
<feature type="domain" description="C2H2-type" evidence="7">
    <location>
        <begin position="324"/>
        <end position="351"/>
    </location>
</feature>
<evidence type="ECO:0000256" key="4">
    <source>
        <dbReference type="ARBA" id="ARBA00022833"/>
    </source>
</evidence>
<reference evidence="8 9" key="1">
    <citation type="submission" date="2024-05" db="EMBL/GenBank/DDBJ databases">
        <title>Culex pipiens pipiens assembly and annotation.</title>
        <authorList>
            <person name="Alout H."/>
            <person name="Durand T."/>
        </authorList>
    </citation>
    <scope>NUCLEOTIDE SEQUENCE [LARGE SCALE GENOMIC DNA]</scope>
    <source>
        <strain evidence="8">HA-2024</strain>
        <tissue evidence="8">Whole body</tissue>
    </source>
</reference>
<dbReference type="AlphaFoldDB" id="A0ABD1DDS8"/>
<dbReference type="EMBL" id="JBEHCU010006123">
    <property type="protein sequence ID" value="KAL1397840.1"/>
    <property type="molecule type" value="Genomic_DNA"/>
</dbReference>
<dbReference type="GO" id="GO:0008270">
    <property type="term" value="F:zinc ion binding"/>
    <property type="evidence" value="ECO:0007669"/>
    <property type="project" value="UniProtKB-KW"/>
</dbReference>
<dbReference type="InterPro" id="IPR050329">
    <property type="entry name" value="GLI_C2H2-zinc-finger"/>
</dbReference>
<feature type="domain" description="C2H2-type" evidence="7">
    <location>
        <begin position="846"/>
        <end position="873"/>
    </location>
</feature>
<dbReference type="FunFam" id="3.30.160.60:FF:000100">
    <property type="entry name" value="Zinc finger 45-like"/>
    <property type="match status" value="1"/>
</dbReference>
<dbReference type="PROSITE" id="PS00028">
    <property type="entry name" value="ZINC_FINGER_C2H2_1"/>
    <property type="match status" value="8"/>
</dbReference>
<feature type="compositionally biased region" description="Low complexity" evidence="6">
    <location>
        <begin position="283"/>
        <end position="296"/>
    </location>
</feature>
<dbReference type="SMART" id="SM00355">
    <property type="entry name" value="ZnF_C2H2"/>
    <property type="match status" value="10"/>
</dbReference>
<organism evidence="8 9">
    <name type="scientific">Culex pipiens pipiens</name>
    <name type="common">Northern house mosquito</name>
    <dbReference type="NCBI Taxonomy" id="38569"/>
    <lineage>
        <taxon>Eukaryota</taxon>
        <taxon>Metazoa</taxon>
        <taxon>Ecdysozoa</taxon>
        <taxon>Arthropoda</taxon>
        <taxon>Hexapoda</taxon>
        <taxon>Insecta</taxon>
        <taxon>Pterygota</taxon>
        <taxon>Neoptera</taxon>
        <taxon>Endopterygota</taxon>
        <taxon>Diptera</taxon>
        <taxon>Nematocera</taxon>
        <taxon>Culicoidea</taxon>
        <taxon>Culicidae</taxon>
        <taxon>Culicinae</taxon>
        <taxon>Culicini</taxon>
        <taxon>Culex</taxon>
        <taxon>Culex</taxon>
    </lineage>
</organism>
<evidence type="ECO:0000256" key="1">
    <source>
        <dbReference type="ARBA" id="ARBA00022723"/>
    </source>
</evidence>
<comment type="caution">
    <text evidence="8">The sequence shown here is derived from an EMBL/GenBank/DDBJ whole genome shotgun (WGS) entry which is preliminary data.</text>
</comment>
<dbReference type="Gene3D" id="3.30.160.60">
    <property type="entry name" value="Classic Zinc Finger"/>
    <property type="match status" value="5"/>
</dbReference>
<protein>
    <recommendedName>
        <fullName evidence="7">C2H2-type domain-containing protein</fullName>
    </recommendedName>
</protein>
<feature type="domain" description="C2H2-type" evidence="7">
    <location>
        <begin position="446"/>
        <end position="474"/>
    </location>
</feature>